<comment type="caution">
    <text evidence="2">The sequence shown here is derived from an EMBL/GenBank/DDBJ whole genome shotgun (WGS) entry which is preliminary data.</text>
</comment>
<feature type="region of interest" description="Disordered" evidence="1">
    <location>
        <begin position="161"/>
        <end position="185"/>
    </location>
</feature>
<feature type="region of interest" description="Disordered" evidence="1">
    <location>
        <begin position="1"/>
        <end position="33"/>
    </location>
</feature>
<gene>
    <name evidence="2" type="ORF">CRG98_038017</name>
</gene>
<keyword evidence="3" id="KW-1185">Reference proteome</keyword>
<dbReference type="AlphaFoldDB" id="A0A2I0ICA1"/>
<feature type="region of interest" description="Disordered" evidence="1">
    <location>
        <begin position="93"/>
        <end position="119"/>
    </location>
</feature>
<reference evidence="2 3" key="1">
    <citation type="submission" date="2017-11" db="EMBL/GenBank/DDBJ databases">
        <title>De-novo sequencing of pomegranate (Punica granatum L.) genome.</title>
        <authorList>
            <person name="Akparov Z."/>
            <person name="Amiraslanov A."/>
            <person name="Hajiyeva S."/>
            <person name="Abbasov M."/>
            <person name="Kaur K."/>
            <person name="Hamwieh A."/>
            <person name="Solovyev V."/>
            <person name="Salamov A."/>
            <person name="Braich B."/>
            <person name="Kosarev P."/>
            <person name="Mahmoud A."/>
            <person name="Hajiyev E."/>
            <person name="Babayeva S."/>
            <person name="Izzatullayeva V."/>
            <person name="Mammadov A."/>
            <person name="Mammadov A."/>
            <person name="Sharifova S."/>
            <person name="Ojaghi J."/>
            <person name="Eynullazada K."/>
            <person name="Bayramov B."/>
            <person name="Abdulazimova A."/>
            <person name="Shahmuradov I."/>
        </authorList>
    </citation>
    <scope>NUCLEOTIDE SEQUENCE [LARGE SCALE GENOMIC DNA]</scope>
    <source>
        <strain evidence="3">cv. AG2017</strain>
        <tissue evidence="2">Leaf</tissue>
    </source>
</reference>
<feature type="compositionally biased region" description="Basic residues" evidence="1">
    <location>
        <begin position="93"/>
        <end position="103"/>
    </location>
</feature>
<sequence>KEKGTGNSHGGDGGHPFKERSAEGQAPESGGAVDERLSGNLQLIVGTATVSGEIGSGPIVGFHGQVLPIPPHFRLTDQIPSISIYTSEFRARKSNSRQLKGRRKTEDSGSRGRTRRMNYEGGGCHVAPGGWLSSQTPNWDIATCLAPWARVHRTHGPVALRNGPWRENSGPVSFRAQGKTPWTPQ</sequence>
<evidence type="ECO:0000313" key="3">
    <source>
        <dbReference type="Proteomes" id="UP000233551"/>
    </source>
</evidence>
<protein>
    <submittedName>
        <fullName evidence="2">Uncharacterized protein</fullName>
    </submittedName>
</protein>
<evidence type="ECO:0000256" key="1">
    <source>
        <dbReference type="SAM" id="MobiDB-lite"/>
    </source>
</evidence>
<accession>A0A2I0ICA1</accession>
<feature type="non-terminal residue" evidence="2">
    <location>
        <position position="1"/>
    </location>
</feature>
<name>A0A2I0ICA1_PUNGR</name>
<organism evidence="2 3">
    <name type="scientific">Punica granatum</name>
    <name type="common">Pomegranate</name>
    <dbReference type="NCBI Taxonomy" id="22663"/>
    <lineage>
        <taxon>Eukaryota</taxon>
        <taxon>Viridiplantae</taxon>
        <taxon>Streptophyta</taxon>
        <taxon>Embryophyta</taxon>
        <taxon>Tracheophyta</taxon>
        <taxon>Spermatophyta</taxon>
        <taxon>Magnoliopsida</taxon>
        <taxon>eudicotyledons</taxon>
        <taxon>Gunneridae</taxon>
        <taxon>Pentapetalae</taxon>
        <taxon>rosids</taxon>
        <taxon>malvids</taxon>
        <taxon>Myrtales</taxon>
        <taxon>Lythraceae</taxon>
        <taxon>Punica</taxon>
    </lineage>
</organism>
<proteinExistence type="predicted"/>
<evidence type="ECO:0000313" key="2">
    <source>
        <dbReference type="EMBL" id="PKI41617.1"/>
    </source>
</evidence>
<dbReference type="Proteomes" id="UP000233551">
    <property type="component" value="Unassembled WGS sequence"/>
</dbReference>
<dbReference type="EMBL" id="PGOL01003342">
    <property type="protein sequence ID" value="PKI41617.1"/>
    <property type="molecule type" value="Genomic_DNA"/>
</dbReference>